<dbReference type="SUPFAM" id="SSF57850">
    <property type="entry name" value="RING/U-box"/>
    <property type="match status" value="1"/>
</dbReference>
<feature type="domain" description="B box-type" evidence="10">
    <location>
        <begin position="143"/>
        <end position="183"/>
    </location>
</feature>
<organism evidence="12 13">
    <name type="scientific">Astatotilapia calliptera</name>
    <name type="common">Eastern happy</name>
    <name type="synonym">Chromis callipterus</name>
    <dbReference type="NCBI Taxonomy" id="8154"/>
    <lineage>
        <taxon>Eukaryota</taxon>
        <taxon>Metazoa</taxon>
        <taxon>Chordata</taxon>
        <taxon>Craniata</taxon>
        <taxon>Vertebrata</taxon>
        <taxon>Euteleostomi</taxon>
        <taxon>Actinopterygii</taxon>
        <taxon>Neopterygii</taxon>
        <taxon>Teleostei</taxon>
        <taxon>Neoteleostei</taxon>
        <taxon>Acanthomorphata</taxon>
        <taxon>Ovalentaria</taxon>
        <taxon>Cichlomorphae</taxon>
        <taxon>Cichliformes</taxon>
        <taxon>Cichlidae</taxon>
        <taxon>African cichlids</taxon>
        <taxon>Pseudocrenilabrinae</taxon>
        <taxon>Haplochromini</taxon>
        <taxon>Astatotilapia</taxon>
    </lineage>
</organism>
<evidence type="ECO:0000256" key="1">
    <source>
        <dbReference type="ARBA" id="ARBA00022588"/>
    </source>
</evidence>
<dbReference type="RefSeq" id="XP_026002929.1">
    <property type="nucleotide sequence ID" value="XM_026147144.1"/>
</dbReference>
<dbReference type="SMART" id="SM00589">
    <property type="entry name" value="PRY"/>
    <property type="match status" value="1"/>
</dbReference>
<feature type="domain" description="RING-type" evidence="9">
    <location>
        <begin position="15"/>
        <end position="55"/>
    </location>
</feature>
<dbReference type="InterPro" id="IPR017907">
    <property type="entry name" value="Znf_RING_CS"/>
</dbReference>
<accession>A0A3P8RBD4</accession>
<dbReference type="Ensembl" id="ENSACLT00000040184.2">
    <property type="protein sequence ID" value="ENSACLP00000039253.2"/>
    <property type="gene ID" value="ENSACLG00000026486.2"/>
</dbReference>
<dbReference type="InterPro" id="IPR003879">
    <property type="entry name" value="Butyrophylin_SPRY"/>
</dbReference>
<keyword evidence="4" id="KW-0862">Zinc</keyword>
<dbReference type="InterPro" id="IPR013083">
    <property type="entry name" value="Znf_RING/FYVE/PHD"/>
</dbReference>
<dbReference type="Gene3D" id="2.60.120.920">
    <property type="match status" value="1"/>
</dbReference>
<reference evidence="12" key="4">
    <citation type="submission" date="2025-09" db="UniProtKB">
        <authorList>
            <consortium name="Ensembl"/>
        </authorList>
    </citation>
    <scope>IDENTIFICATION</scope>
</reference>
<keyword evidence="1" id="KW-0399">Innate immunity</keyword>
<dbReference type="Bgee" id="ENSACLG00000026486">
    <property type="expression patterns" value="Expressed in spleen and 4 other cell types or tissues"/>
</dbReference>
<evidence type="ECO:0000256" key="4">
    <source>
        <dbReference type="ARBA" id="ARBA00022833"/>
    </source>
</evidence>
<keyword evidence="3 6" id="KW-0863">Zinc-finger</keyword>
<dbReference type="Pfam" id="PF00643">
    <property type="entry name" value="zf-B_box"/>
    <property type="match status" value="1"/>
</dbReference>
<dbReference type="Gene3D" id="4.10.830.40">
    <property type="match status" value="1"/>
</dbReference>
<dbReference type="InterPro" id="IPR051051">
    <property type="entry name" value="E3_ubiq-ligase_TRIM/RNF"/>
</dbReference>
<dbReference type="InterPro" id="IPR006574">
    <property type="entry name" value="PRY"/>
</dbReference>
<dbReference type="InterPro" id="IPR013320">
    <property type="entry name" value="ConA-like_dom_sf"/>
</dbReference>
<sequence length="619" mass="70499">MASASSLLCEEQFLCSICLNTFTDPVTTPCGHNYCKTCITEYWDSSDVTQCPLCKKRFRRRPQLQVNTEFRDMMECFNSMRVKDGEVLAKPGEVPCDVCIGPKRKAHKTCLVCLTSYCQADLEPHQRVASLKKHKLIDPVSNLKGRVCQKHDKMLELFCCTDQVCICFMCLKDDHVTHVTIPSERAFREGKARLESLTSEMKAMEKTKSSHVKEAKRSARQNKDESEREVADIAVVLGALVASLLKNQDELIKLIQEKHKAVETQAETHIALLEEEVDELRRGIAELEEFLQTEDHLHFLHSCSSLHYVAFNKDVFKPLSHGVPPFTDSLSKMSQQIYLGMVKKYSAQIEKILSKEVGMLVYELNSSDGCDAAEQAATAEPLMRDNFIEGEGISREYDFEEEWRPPRDKLMMIQLCNSMTLTFDPHVAHPILKVYEGGKKLTLNIRLRPYSPLFERPFLNQPYVLATEGFSSGRFYYEVCVSKSKVWTLGVVKESVNKHMGFPPTPKDGAWTLSARYTGWDVQYFACDSEILLLHVRQTPKTVGVFVDYEKGEVSFYDVDTRTLMYSFTGCTFTEKPSTLKALLYYLLGFPLSNRCKLYPIFGIFPIGNNFANQISITT</sequence>
<dbReference type="CDD" id="cd19769">
    <property type="entry name" value="Bbox2_TRIM16-like"/>
    <property type="match status" value="1"/>
</dbReference>
<dbReference type="Pfam" id="PF13445">
    <property type="entry name" value="zf-RING_UBOX"/>
    <property type="match status" value="1"/>
</dbReference>
<dbReference type="InterPro" id="IPR001870">
    <property type="entry name" value="B30.2/SPRY"/>
</dbReference>
<dbReference type="RefSeq" id="XP_026002928.1">
    <property type="nucleotide sequence ID" value="XM_026147143.1"/>
</dbReference>
<dbReference type="SMART" id="SM00184">
    <property type="entry name" value="RING"/>
    <property type="match status" value="1"/>
</dbReference>
<dbReference type="PROSITE" id="PS50188">
    <property type="entry name" value="B302_SPRY"/>
    <property type="match status" value="1"/>
</dbReference>
<dbReference type="SMART" id="SM00336">
    <property type="entry name" value="BBOX"/>
    <property type="match status" value="2"/>
</dbReference>
<dbReference type="GO" id="GO:0005737">
    <property type="term" value="C:cytoplasm"/>
    <property type="evidence" value="ECO:0007669"/>
    <property type="project" value="UniProtKB-ARBA"/>
</dbReference>
<dbReference type="PANTHER" id="PTHR25465:SF32">
    <property type="entry name" value="BLOODTHIRSTY-RELATED GENE FAMILY, MEMBER 16 ISOFORM X1-RELATED"/>
    <property type="match status" value="1"/>
</dbReference>
<dbReference type="Gene3D" id="3.30.40.10">
    <property type="entry name" value="Zinc/RING finger domain, C3HC4 (zinc finger)"/>
    <property type="match status" value="1"/>
</dbReference>
<dbReference type="InterPro" id="IPR001841">
    <property type="entry name" value="Znf_RING"/>
</dbReference>
<dbReference type="Proteomes" id="UP000265100">
    <property type="component" value="Chromosome 17"/>
</dbReference>
<dbReference type="PRINTS" id="PR01407">
    <property type="entry name" value="BUTYPHLNCDUF"/>
</dbReference>
<dbReference type="AlphaFoldDB" id="A0A3P8RBD4"/>
<dbReference type="PROSITE" id="PS50119">
    <property type="entry name" value="ZF_BBOX"/>
    <property type="match status" value="1"/>
</dbReference>
<evidence type="ECO:0000256" key="7">
    <source>
        <dbReference type="SAM" id="Coils"/>
    </source>
</evidence>
<dbReference type="GO" id="GO:0045087">
    <property type="term" value="P:innate immune response"/>
    <property type="evidence" value="ECO:0007669"/>
    <property type="project" value="UniProtKB-KW"/>
</dbReference>
<proteinExistence type="predicted"/>
<evidence type="ECO:0000256" key="6">
    <source>
        <dbReference type="PROSITE-ProRule" id="PRU00024"/>
    </source>
</evidence>
<dbReference type="InterPro" id="IPR027370">
    <property type="entry name" value="Znf-RING_euk"/>
</dbReference>
<reference evidence="12 13" key="1">
    <citation type="submission" date="2018-05" db="EMBL/GenBank/DDBJ databases">
        <authorList>
            <person name="Datahose"/>
        </authorList>
    </citation>
    <scope>NUCLEOTIDE SEQUENCE</scope>
</reference>
<dbReference type="InterPro" id="IPR000315">
    <property type="entry name" value="Znf_B-box"/>
</dbReference>
<evidence type="ECO:0000259" key="11">
    <source>
        <dbReference type="PROSITE" id="PS50188"/>
    </source>
</evidence>
<evidence type="ECO:0000256" key="2">
    <source>
        <dbReference type="ARBA" id="ARBA00022723"/>
    </source>
</evidence>
<dbReference type="InterPro" id="IPR003877">
    <property type="entry name" value="SPRY_dom"/>
</dbReference>
<dbReference type="Gene3D" id="3.30.160.60">
    <property type="entry name" value="Classic Zinc Finger"/>
    <property type="match status" value="1"/>
</dbReference>
<name>A0A3P8RBD4_ASTCA</name>
<evidence type="ECO:0000256" key="5">
    <source>
        <dbReference type="ARBA" id="ARBA00022859"/>
    </source>
</evidence>
<dbReference type="GeneTree" id="ENSGT01040000240385"/>
<dbReference type="OMA" id="MECFNSM"/>
<dbReference type="InterPro" id="IPR058030">
    <property type="entry name" value="TRIM8/14/16/25/29/45/65_CC"/>
</dbReference>
<evidence type="ECO:0000256" key="8">
    <source>
        <dbReference type="SAM" id="MobiDB-lite"/>
    </source>
</evidence>
<dbReference type="GeneID" id="113009071"/>
<dbReference type="Pfam" id="PF00622">
    <property type="entry name" value="SPRY"/>
    <property type="match status" value="1"/>
</dbReference>
<dbReference type="PANTHER" id="PTHR25465">
    <property type="entry name" value="B-BOX DOMAIN CONTAINING"/>
    <property type="match status" value="1"/>
</dbReference>
<dbReference type="SMART" id="SM00449">
    <property type="entry name" value="SPRY"/>
    <property type="match status" value="1"/>
</dbReference>
<dbReference type="PROSITE" id="PS50089">
    <property type="entry name" value="ZF_RING_2"/>
    <property type="match status" value="1"/>
</dbReference>
<dbReference type="GO" id="GO:0008270">
    <property type="term" value="F:zinc ion binding"/>
    <property type="evidence" value="ECO:0007669"/>
    <property type="project" value="UniProtKB-KW"/>
</dbReference>
<evidence type="ECO:0000259" key="10">
    <source>
        <dbReference type="PROSITE" id="PS50119"/>
    </source>
</evidence>
<protein>
    <submittedName>
        <fullName evidence="12">Uncharacterized protein</fullName>
    </submittedName>
</protein>
<keyword evidence="13" id="KW-1185">Reference proteome</keyword>
<reference evidence="13" key="2">
    <citation type="submission" date="2023-03" db="EMBL/GenBank/DDBJ databases">
        <authorList>
            <consortium name="Wellcome Sanger Institute Data Sharing"/>
        </authorList>
    </citation>
    <scope>NUCLEOTIDE SEQUENCE [LARGE SCALE GENOMIC DNA]</scope>
</reference>
<feature type="region of interest" description="Disordered" evidence="8">
    <location>
        <begin position="203"/>
        <end position="224"/>
    </location>
</feature>
<dbReference type="InterPro" id="IPR043136">
    <property type="entry name" value="B30.2/SPRY_sf"/>
</dbReference>
<evidence type="ECO:0000313" key="13">
    <source>
        <dbReference type="Proteomes" id="UP000265100"/>
    </source>
</evidence>
<dbReference type="PROSITE" id="PS00518">
    <property type="entry name" value="ZF_RING_1"/>
    <property type="match status" value="1"/>
</dbReference>
<feature type="coiled-coil region" evidence="7">
    <location>
        <begin position="245"/>
        <end position="290"/>
    </location>
</feature>
<dbReference type="Pfam" id="PF25600">
    <property type="entry name" value="TRIM_CC"/>
    <property type="match status" value="1"/>
</dbReference>
<evidence type="ECO:0000256" key="3">
    <source>
        <dbReference type="ARBA" id="ARBA00022771"/>
    </source>
</evidence>
<dbReference type="SUPFAM" id="SSF57845">
    <property type="entry name" value="B-box zinc-binding domain"/>
    <property type="match status" value="1"/>
</dbReference>
<keyword evidence="2" id="KW-0479">Metal-binding</keyword>
<dbReference type="SUPFAM" id="SSF49899">
    <property type="entry name" value="Concanavalin A-like lectins/glucanases"/>
    <property type="match status" value="1"/>
</dbReference>
<keyword evidence="7" id="KW-0175">Coiled coil</keyword>
<dbReference type="STRING" id="8154.ENSACLP00000039253"/>
<evidence type="ECO:0000313" key="12">
    <source>
        <dbReference type="Ensembl" id="ENSACLP00000039253.2"/>
    </source>
</evidence>
<reference evidence="12" key="3">
    <citation type="submission" date="2025-08" db="UniProtKB">
        <authorList>
            <consortium name="Ensembl"/>
        </authorList>
    </citation>
    <scope>IDENTIFICATION</scope>
</reference>
<feature type="domain" description="B30.2/SPRY" evidence="11">
    <location>
        <begin position="400"/>
        <end position="619"/>
    </location>
</feature>
<keyword evidence="5" id="KW-0391">Immunity</keyword>
<evidence type="ECO:0000259" key="9">
    <source>
        <dbReference type="PROSITE" id="PS50089"/>
    </source>
</evidence>